<evidence type="ECO:0000256" key="2">
    <source>
        <dbReference type="ARBA" id="ARBA00008887"/>
    </source>
</evidence>
<dbReference type="InterPro" id="IPR043160">
    <property type="entry name" value="Dynein_C_barrel"/>
</dbReference>
<feature type="region of interest" description="Disordered" evidence="12">
    <location>
        <begin position="1753"/>
        <end position="1772"/>
    </location>
</feature>
<dbReference type="GO" id="GO:0036126">
    <property type="term" value="C:sperm flagellum"/>
    <property type="evidence" value="ECO:0007669"/>
    <property type="project" value="TreeGrafter"/>
</dbReference>
<dbReference type="PANTHER" id="PTHR10676">
    <property type="entry name" value="DYNEIN HEAVY CHAIN FAMILY PROTEIN"/>
    <property type="match status" value="1"/>
</dbReference>
<dbReference type="InterPro" id="IPR054354">
    <property type="entry name" value="DYNC2H1-like_lid"/>
</dbReference>
<keyword evidence="3" id="KW-0963">Cytoplasm</keyword>
<dbReference type="Gene3D" id="1.10.287.2620">
    <property type="match status" value="1"/>
</dbReference>
<dbReference type="InterPro" id="IPR027417">
    <property type="entry name" value="P-loop_NTPase"/>
</dbReference>
<dbReference type="PANTHER" id="PTHR10676:SF359">
    <property type="entry name" value="DYNEIN HEAVY CHAIN DOMAIN-CONTAINING PROTEIN 1"/>
    <property type="match status" value="1"/>
</dbReference>
<dbReference type="Pfam" id="PF12780">
    <property type="entry name" value="AAA_8"/>
    <property type="match status" value="1"/>
</dbReference>
<keyword evidence="4" id="KW-0493">Microtubule</keyword>
<feature type="coiled-coil region" evidence="11">
    <location>
        <begin position="3152"/>
        <end position="3214"/>
    </location>
</feature>
<dbReference type="Pfam" id="PF03028">
    <property type="entry name" value="Dynein_heavy"/>
    <property type="match status" value="1"/>
</dbReference>
<dbReference type="InterPro" id="IPR042222">
    <property type="entry name" value="Dynein_2_N"/>
</dbReference>
<dbReference type="Gene3D" id="3.20.180.20">
    <property type="entry name" value="Dynein heavy chain, N-terminal domain 2"/>
    <property type="match status" value="1"/>
</dbReference>
<feature type="domain" description="AAA+ ATPase" evidence="13">
    <location>
        <begin position="2707"/>
        <end position="2813"/>
    </location>
</feature>
<dbReference type="InterPro" id="IPR004273">
    <property type="entry name" value="Dynein_heavy_D6_P-loop"/>
</dbReference>
<organism evidence="14 15">
    <name type="scientific">Stegastes partitus</name>
    <name type="common">bicolor damselfish</name>
    <dbReference type="NCBI Taxonomy" id="144197"/>
    <lineage>
        <taxon>Eukaryota</taxon>
        <taxon>Metazoa</taxon>
        <taxon>Chordata</taxon>
        <taxon>Craniata</taxon>
        <taxon>Vertebrata</taxon>
        <taxon>Euteleostomi</taxon>
        <taxon>Actinopterygii</taxon>
        <taxon>Neopterygii</taxon>
        <taxon>Teleostei</taxon>
        <taxon>Neoteleostei</taxon>
        <taxon>Acanthomorphata</taxon>
        <taxon>Ovalentaria</taxon>
        <taxon>Pomacentridae</taxon>
        <taxon>Stegastes</taxon>
    </lineage>
</organism>
<evidence type="ECO:0000313" key="14">
    <source>
        <dbReference type="Proteomes" id="UP000694891"/>
    </source>
</evidence>
<dbReference type="RefSeq" id="XP_008294462.1">
    <property type="nucleotide sequence ID" value="XM_008296240.1"/>
</dbReference>
<dbReference type="Pfam" id="PF18199">
    <property type="entry name" value="Dynein_C"/>
    <property type="match status" value="1"/>
</dbReference>
<dbReference type="Gene3D" id="1.10.8.710">
    <property type="match status" value="1"/>
</dbReference>
<evidence type="ECO:0000256" key="6">
    <source>
        <dbReference type="ARBA" id="ARBA00022840"/>
    </source>
</evidence>
<dbReference type="CTD" id="144132"/>
<evidence type="ECO:0000256" key="11">
    <source>
        <dbReference type="SAM" id="Coils"/>
    </source>
</evidence>
<evidence type="ECO:0000256" key="3">
    <source>
        <dbReference type="ARBA" id="ARBA00022490"/>
    </source>
</evidence>
<feature type="compositionally biased region" description="Basic and acidic residues" evidence="12">
    <location>
        <begin position="1758"/>
        <end position="1772"/>
    </location>
</feature>
<dbReference type="GO" id="GO:0005874">
    <property type="term" value="C:microtubule"/>
    <property type="evidence" value="ECO:0007669"/>
    <property type="project" value="UniProtKB-KW"/>
</dbReference>
<dbReference type="Pfam" id="PF12775">
    <property type="entry name" value="AAA_7"/>
    <property type="match status" value="1"/>
</dbReference>
<dbReference type="InterPro" id="IPR003593">
    <property type="entry name" value="AAA+_ATPase"/>
</dbReference>
<dbReference type="Gene3D" id="3.40.50.300">
    <property type="entry name" value="P-loop containing nucleotide triphosphate hydrolases"/>
    <property type="match status" value="6"/>
</dbReference>
<evidence type="ECO:0000256" key="12">
    <source>
        <dbReference type="SAM" id="MobiDB-lite"/>
    </source>
</evidence>
<evidence type="ECO:0000313" key="15">
    <source>
        <dbReference type="RefSeq" id="XP_008294462.1"/>
    </source>
</evidence>
<dbReference type="Gene3D" id="1.10.472.130">
    <property type="match status" value="1"/>
</dbReference>
<evidence type="ECO:0000256" key="1">
    <source>
        <dbReference type="ARBA" id="ARBA00004245"/>
    </source>
</evidence>
<dbReference type="GO" id="GO:0008569">
    <property type="term" value="F:minus-end-directed microtubule motor activity"/>
    <property type="evidence" value="ECO:0007669"/>
    <property type="project" value="InterPro"/>
</dbReference>
<feature type="region of interest" description="Disordered" evidence="12">
    <location>
        <begin position="1956"/>
        <end position="1975"/>
    </location>
</feature>
<evidence type="ECO:0000259" key="13">
    <source>
        <dbReference type="SMART" id="SM00382"/>
    </source>
</evidence>
<reference evidence="15" key="1">
    <citation type="submission" date="2025-08" db="UniProtKB">
        <authorList>
            <consortium name="RefSeq"/>
        </authorList>
    </citation>
    <scope>IDENTIFICATION</scope>
</reference>
<feature type="compositionally biased region" description="Polar residues" evidence="12">
    <location>
        <begin position="2558"/>
        <end position="2574"/>
    </location>
</feature>
<dbReference type="InterPro" id="IPR041466">
    <property type="entry name" value="Dynein_AAA5_ext"/>
</dbReference>
<evidence type="ECO:0000256" key="4">
    <source>
        <dbReference type="ARBA" id="ARBA00022701"/>
    </source>
</evidence>
<dbReference type="GO" id="GO:0045505">
    <property type="term" value="F:dynein intermediate chain binding"/>
    <property type="evidence" value="ECO:0007669"/>
    <property type="project" value="InterPro"/>
</dbReference>
<dbReference type="InterPro" id="IPR024743">
    <property type="entry name" value="Dynein_HC_stalk"/>
</dbReference>
<protein>
    <submittedName>
        <fullName evidence="15">Dynein heavy chain domain-containing protein 1</fullName>
    </submittedName>
</protein>
<dbReference type="GO" id="GO:0005524">
    <property type="term" value="F:ATP binding"/>
    <property type="evidence" value="ECO:0007669"/>
    <property type="project" value="UniProtKB-KW"/>
</dbReference>
<dbReference type="SMART" id="SM00382">
    <property type="entry name" value="AAA"/>
    <property type="match status" value="3"/>
</dbReference>
<dbReference type="InterPro" id="IPR041228">
    <property type="entry name" value="Dynein_C"/>
</dbReference>
<dbReference type="InterPro" id="IPR041658">
    <property type="entry name" value="AAA_lid_11"/>
</dbReference>
<keyword evidence="14" id="KW-1185">Reference proteome</keyword>
<name>A0A9Y4NAQ6_9TELE</name>
<evidence type="ECO:0000256" key="10">
    <source>
        <dbReference type="ARBA" id="ARBA00023212"/>
    </source>
</evidence>
<dbReference type="InterPro" id="IPR042228">
    <property type="entry name" value="Dynein_linker_3"/>
</dbReference>
<keyword evidence="10" id="KW-0206">Cytoskeleton</keyword>
<dbReference type="SUPFAM" id="SSF52540">
    <property type="entry name" value="P-loop containing nucleoside triphosphate hydrolases"/>
    <property type="match status" value="2"/>
</dbReference>
<evidence type="ECO:0000256" key="7">
    <source>
        <dbReference type="ARBA" id="ARBA00023017"/>
    </source>
</evidence>
<dbReference type="Pfam" id="PF08393">
    <property type="entry name" value="DHC_N2"/>
    <property type="match status" value="1"/>
</dbReference>
<accession>A0A9Y4NAQ6</accession>
<dbReference type="Pfam" id="PF18198">
    <property type="entry name" value="AAA_lid_11"/>
    <property type="match status" value="1"/>
</dbReference>
<dbReference type="InterPro" id="IPR042219">
    <property type="entry name" value="AAA_lid_11_sf"/>
</dbReference>
<dbReference type="Gene3D" id="1.20.920.30">
    <property type="match status" value="1"/>
</dbReference>
<dbReference type="InterPro" id="IPR043157">
    <property type="entry name" value="Dynein_AAA1S"/>
</dbReference>
<dbReference type="GO" id="GO:0030317">
    <property type="term" value="P:flagellated sperm motility"/>
    <property type="evidence" value="ECO:0007669"/>
    <property type="project" value="TreeGrafter"/>
</dbReference>
<comment type="subcellular location">
    <subcellularLocation>
        <location evidence="1">Cytoplasm</location>
        <location evidence="1">Cytoskeleton</location>
    </subcellularLocation>
</comment>
<dbReference type="Pfam" id="PF17852">
    <property type="entry name" value="Dynein_AAA_lid"/>
    <property type="match status" value="1"/>
</dbReference>
<evidence type="ECO:0000256" key="8">
    <source>
        <dbReference type="ARBA" id="ARBA00023054"/>
    </source>
</evidence>
<keyword evidence="6" id="KW-0067">ATP-binding</keyword>
<dbReference type="Gene3D" id="1.20.920.20">
    <property type="match status" value="1"/>
</dbReference>
<feature type="coiled-coil region" evidence="11">
    <location>
        <begin position="2971"/>
        <end position="3033"/>
    </location>
</feature>
<gene>
    <name evidence="15" type="primary">dnhd1</name>
</gene>
<dbReference type="GO" id="GO:0051959">
    <property type="term" value="F:dynein light intermediate chain binding"/>
    <property type="evidence" value="ECO:0007669"/>
    <property type="project" value="InterPro"/>
</dbReference>
<dbReference type="Gene3D" id="1.10.8.720">
    <property type="entry name" value="Region D6 of dynein motor"/>
    <property type="match status" value="1"/>
</dbReference>
<dbReference type="Gene3D" id="1.20.58.1120">
    <property type="match status" value="1"/>
</dbReference>
<dbReference type="Gene3D" id="1.20.140.100">
    <property type="entry name" value="Dynein heavy chain, N-terminal domain 2"/>
    <property type="match status" value="1"/>
</dbReference>
<keyword evidence="7" id="KW-0243">Dynein</keyword>
<dbReference type="InterPro" id="IPR026983">
    <property type="entry name" value="DHC"/>
</dbReference>
<dbReference type="Pfam" id="PF12774">
    <property type="entry name" value="AAA_6"/>
    <property type="match status" value="2"/>
</dbReference>
<dbReference type="Pfam" id="PF12777">
    <property type="entry name" value="MT"/>
    <property type="match status" value="1"/>
</dbReference>
<dbReference type="Gene3D" id="3.10.490.20">
    <property type="match status" value="1"/>
</dbReference>
<comment type="similarity">
    <text evidence="2">Belongs to the dynein heavy chain family.</text>
</comment>
<dbReference type="InterPro" id="IPR013602">
    <property type="entry name" value="Dynein_heavy_linker"/>
</dbReference>
<feature type="coiled-coil region" evidence="11">
    <location>
        <begin position="3544"/>
        <end position="3571"/>
    </location>
</feature>
<keyword evidence="8 11" id="KW-0175">Coiled coil</keyword>
<feature type="region of interest" description="Disordered" evidence="12">
    <location>
        <begin position="1"/>
        <end position="22"/>
    </location>
</feature>
<proteinExistence type="inferred from homology"/>
<evidence type="ECO:0000256" key="9">
    <source>
        <dbReference type="ARBA" id="ARBA00023175"/>
    </source>
</evidence>
<feature type="region of interest" description="Disordered" evidence="12">
    <location>
        <begin position="2550"/>
        <end position="2583"/>
    </location>
</feature>
<feature type="compositionally biased region" description="Basic and acidic residues" evidence="12">
    <location>
        <begin position="1956"/>
        <end position="1974"/>
    </location>
</feature>
<dbReference type="Proteomes" id="UP000694891">
    <property type="component" value="Unplaced"/>
</dbReference>
<evidence type="ECO:0000256" key="5">
    <source>
        <dbReference type="ARBA" id="ARBA00022741"/>
    </source>
</evidence>
<feature type="domain" description="AAA+ ATPase" evidence="13">
    <location>
        <begin position="2250"/>
        <end position="2383"/>
    </location>
</feature>
<dbReference type="InterPro" id="IPR035699">
    <property type="entry name" value="AAA_6"/>
</dbReference>
<feature type="domain" description="AAA+ ATPase" evidence="13">
    <location>
        <begin position="1859"/>
        <end position="2035"/>
    </location>
</feature>
<keyword evidence="5" id="KW-0547">Nucleotide-binding</keyword>
<dbReference type="Pfam" id="PF22597">
    <property type="entry name" value="DYN_lid"/>
    <property type="match status" value="1"/>
</dbReference>
<dbReference type="GO" id="GO:0036156">
    <property type="term" value="C:inner dynein arm"/>
    <property type="evidence" value="ECO:0007669"/>
    <property type="project" value="TreeGrafter"/>
</dbReference>
<dbReference type="InterPro" id="IPR024317">
    <property type="entry name" value="Dynein_heavy_chain_D4_dom"/>
</dbReference>
<sequence>MSAAPATDGSSENCGKGITRPKVKKKALSGDVTLPAVSAARPLFSHRSILRNVPSDEPLSGLELPRLIAQVGPAIAKRERKWTEGPGLMALALGTDIPIRATQSTAQSLTDKDEPATVTACKDKKIMTAKDGKATRPSKFPLTGIEVVQIFAQKRDPEDFELYFLKEADRAAYRPYDLRVVQSSDAGSEHYLFSSKTVAHMTEKGCDEIVSLGRWYQECVLWTALQEIPFFRDFRLRKAFIWWHKNVRKIIFQRKCKNLQEMLLIAVPQFRNALHLFTRLIEEVKGTHRMPLDDSRTYTLLQFKDVLITNNQECLQVLQKLSQCRTVILNAVKEESYKKHQELQLQIKSAKWPNRCSEPIHLHLAHQRELKKELARSKGILQKLGNFAALIHEMIVQSVVTIIQQDAISFLSLLKRRKSQSCVFHTELCLSAKNLLTLDPPIHLFQETVSEALLSVGDSIVQMCENCGFFLEITNSEFTSAQDLSSDASCIQHSASIGEMNNDRMTHRWLRDMSVVLPEENFPVVQCNMVRGSYYPLSKTQVEWQISSNDITKQVEEAQAKTMQEAELEIRQLCESYAWLVDIHLFVGQWSLAYLESMKGQPALLYEEHFKKTRNWTERINTADSLISTSNQLFIVDCTFTKETLGRKLRSVEEEVLQQLVEQIKLHSENVISDLERTTAELKTEPQDLHDFSQYALLVRESVKMLADVQRRLEYIHSLHTAMCLTHRKMTEQELSLEEKMLGLWNSFIPLLKQADSVVRHRLPSAAKELDTMFSCLVCDLKNVVSHATSGPFLDLNQNATEMASKLNDMCAHVQTLSAKLKQLNINSQNLQEHTMDLSILTTDAQKVTARKELWELKAACATWLEEWKRLLFSEVVVSQDQAKIAMWKEQAQSLTNIIPPHDAVLQETLEVLENFNHHLKFLAKLQSPTLKEKHRRAMFQDMGLLYAPENKVTVADLMSLQLETHEEMINKIYRDAQTEENMEQTFQKLCQGWKVRLFQLDEFTLPVWQHCEPQNGLSKKEKPTEGIVSNVQTASQNFCDDSRFTITGLDVLLVETENDVMTLSTMLTSPHSAEFRLQLEDWIKSLQKLKNLLELFERYQQMWAFLTKMFSDTSFGDQRLDLLNRFQPGDETFKEVMASVSADPCVLNFSKTSIKLHGDSLCQILSDGLSTMEAISNQMSDFLEALRAQYPRLWLLSDREVMKLLSFHPTPFTLQPFVRKFFKGVCRLEVDCEIPSNTRDVQSCGATSESHRQMKVMGVFGSLNEHIAFQSPLEPNLDALVWLRLFEKQLKLTMMQLMKQCVLVRNQHKPSSQLLPCDIYSADRTKNAQLVLELISEYPLQCLLVAEEAVWCSVVQQAFQQSNPVTLGNIKTYNSAKLENLGRSIRDTVPGCQSGSLISKYTMMCLRALLQRTMNHAQQLSQLMEVQCAMETSFEWLSVMKYHVNSEDQKDGDDPTCYVDVLGHHFQYGFEYSGPEDWVMVNTPSTDQARLGILLALSSYKCGFVSGPSMSGKKKVVVQLGKALGRQVVILQCCPGMRPGVIQQMLLGALQTGAWLLLNSVDLLTPSILSFLGQHLADIHRSFYELRKHQNQRLNDEPEDKTVERVTGCTNMVNPECHMVLEGKSISASLNYGCVLISSKGHASKIPESLRFATRPVSLMHTDYRIIAEVMLTSIGFSEAMSLSQRLVSLISLAIDSHCLPDHFTDDKSCFLGVLQKIICASEMYFQQTVRQQAISNEAEGSAAKHTDLTTSQKTVRLSEKDRKETGKLSKRQEEETAIVKAVLSVLIPVDMKTSQFYIFFRDTFPIASQVPLFQQYIEEAEKNQLQDAITEELQQKQFYCDTNIICSAVTLYQTLKFSQAVMLIGPSGSGKTTCYSTLAGAINSLAAKADKYVSEKDRVIKGDTPQAHPQISASDWSSVDTLVLFPNAMFHEEIFGCFCENTGWQDGAVAKALRDSERHERTSSETSNKKDESDETPLVKWLIMDGEPVGKPGWLDYLTTLCNSQDPFLCLSSGETLLSHSCLKLLLEITDLRDANPSTVTRCSLVYFTGTDLWKSIWKSELKVLSFKHKLSQGIVRMWSSLAEDLFSSTLSLLGKQAFTSAIRTDREICKSSTDGLQEVMSFIRILHALLQHFQKAVEKSDAVLQIDKKDTDPQSEQDSLTRNLFLVAYVWGFGGHLPSCHWPQFDSLVRQVLFTCRYKIVVPDEENVFDHFFNIDSKMCPKNPLLTKSIIPKRGEYTYLLKLMLEANQPVLLAGEPGSGKTTLCKTLLTFDKPHISLPASPLLSSRDLRVILNSINCQKNCKDTMDSTTKRRRLLLFVDDLHEAPCDVFGEASMALETLRQSISKGEILTLDTYHLKLLSSATISYMATCCVSELGSSHNNVISPRLSRLFSIFVLPSLSLEVILSTQSPWIKMWLKELPLEHCGDDMLNCIITATKHLYHAVCDQFQPTLQRPHFIFSHRDLQKVFQGMSLSQTDTSNTETIKKKENSQSSFPPVLSRPSASILNVVHLWMHECMRTFSDRLCTEDERKTLVSLIGKTAATHYGNKLGDASHPDSSCQPIAQNPDTQDLPQAPKPCEQSDLMGGPTLAKPFPPSENICLEKEGLQTDSLQPQILQHSEDIMTRLLYGPELSETLRSVNQQYKIKCSCSYQAQEVDVLLQELCAFMDRKEEAENDCDITTRYMVHRQGVSQLFHILRALLLPGGHGVLIGSDRGTGRKTTVRLAAYLTGCQLIEVHSGNENKLHEILKEAGNRTRQDGVKVSLLVHEEISQPVREELLVAMAHRAYPPLYTEEELRNLVSRVTAVKNSRRYLMDCWMFEKNLSQVHRNVHVFLLMPFTTTNCGEIPPNDEAQRWTAQMAKALRLSCCVEVYQPWSNESLVEVASQCLKISPYKMAREDSKVSLAVAMAGIHQSACQYASVLLTAQPFSPRTYTGFIAQFGYLCSHLHKECQMKTNRIASVLSHLDVLTAIQCKRNLLQNKVAETKQRERELLRAVDDQQSLFGEACEKCVVEEDKLNRIQEQVKHAKKQKTTVFLSRLKILNLLNPSDLEEVRHYRDPPDGVVKVMDAVCLLFNRPPGWESAKQLLGQSNFFQELEFFDHNSFTNEQLQQLEQIVDSPQFVPDSVREVSKACESLCLWVQAVYGLLVRQDFEALAREAQDQLQLASQHKKEAYDHLEDVKLQLQFVRSHLEEQLQELHEAESTEAALLTEPVEMFVRDWRAAAQEAELRNQSVPGDALILAAIISYLGPFAPDIRTELLSKWRVLCQTGSINVNPKDPRTSLFTDFDAAPLIHCPGFPIPVTERLQLPLGQVLGMNEWQLEDTLSARLVVKLLLWGYRGGYVQRWPLLADTQQHLEISCQNWLITGENAKLEKETEFGMVVCADDPELLDKLDQAAEKGLRVLVTHMERAVPSPQFLDKLARPDKCCFPALKQPVELVHPDFCLFLSTHLPVRLLVSEIHASILARVHVVDLSLSSEEIQELMLTQLLQSECKELLIQTLRFQNYNHLLQEKLVTEKDALMDYILQFDNVLQDPGFSPRAAVCLDVVKKLQAEMKRLREEQDHHKSLLAAPLQLVRLAAALYEALQAVSRLSPAYHFSLRGFIKVMQEAFTVKGRPLVSYTIGKVPGSLIPEIMNRMVVQLLVQYRPCLFKSHALVLKLLVSLALLQHNQLCSEAEKLVFLRGLTDREHPETKVKPCPSAHMVPQSSSALPSWISPCVHSELLCLEEIPSFKGLIASLCASPKHWQEYLQFPSSTVVGTVPCRSHSHLSLLQRALLWKTMLPNCLEGVADDINACLLCLCGESAGTEVPHIGNPEALSRYVVKHEGPIILVLPSPKDDKWISILPLQLIHQMAHCVSEDKEVEVKVVSVGGLRDGELILSMLDKAINDGHWLVFNNCHLLEQWDEKVVAHLRHLISSVKEEPCLIHPCFRLWFVTEENASHLIPAAVRICALPLVCDSPWDLKEELSCSLRQVAFVNQPPPRPDFTASDTELLLRCAIFHSVLLQRQTYKYSGHGQIYHWSQEDLLALVDAYIGIASLCHDKTKVLQYIAVNLVHGGHVMDSADLEVVQSVAETCFSTVLPFRGNGPHIISNVITTSGNFDLSRLLQGLKNGLWDSTNRSDPVLLGFSVDVAAEIVKINSLNLNKLLQASQTPLGTERSLSTKLNQLAVLPTYSHARDKLQALKSYLAHSNDSRVTNAGAVSHSPLRDFLQTEWDDLIDLVSLLLSQLQQPGLYTLTFAFLLKLTDLSRLERRAELLCAYLWRRSTSDPPGAYRLSAFRKARGFLVAVMREAARINRRCISEVSLHFQVVCNSTHPPSLPRHCALLCGLELKGASWDAQLGALQDTLSPQPCSLPLLYVKAQVKSTDAARDVLSCDCAYLKDSCSVQVEDVSPLTSAQLPVYHCPLYLDEEQDSGTWELADVNIITKIPLHANLNPVLCTLRRVRLVSTL</sequence>
<keyword evidence="9" id="KW-0505">Motor protein</keyword>